<organism evidence="6 7">
    <name type="scientific">Bacillus weihaiensis</name>
    <dbReference type="NCBI Taxonomy" id="1547283"/>
    <lineage>
        <taxon>Bacteria</taxon>
        <taxon>Bacillati</taxon>
        <taxon>Bacillota</taxon>
        <taxon>Bacilli</taxon>
        <taxon>Bacillales</taxon>
        <taxon>Bacillaceae</taxon>
        <taxon>Bacillus</taxon>
    </lineage>
</organism>
<evidence type="ECO:0000313" key="6">
    <source>
        <dbReference type="EMBL" id="APH05870.1"/>
    </source>
</evidence>
<dbReference type="PROSITE" id="PS51352">
    <property type="entry name" value="THIOREDOXIN_2"/>
    <property type="match status" value="1"/>
</dbReference>
<keyword evidence="3" id="KW-0479">Metal-binding</keyword>
<feature type="binding site" evidence="3">
    <location>
        <position position="65"/>
    </location>
    <ligand>
        <name>Cu cation</name>
        <dbReference type="ChEBI" id="CHEBI:23378"/>
    </ligand>
</feature>
<feature type="domain" description="Thioredoxin" evidence="5">
    <location>
        <begin position="27"/>
        <end position="190"/>
    </location>
</feature>
<dbReference type="PANTHER" id="PTHR12151:SF25">
    <property type="entry name" value="LINALOOL DEHYDRATASE_ISOMERASE DOMAIN-CONTAINING PROTEIN"/>
    <property type="match status" value="1"/>
</dbReference>
<accession>A0A1L3MUB0</accession>
<dbReference type="KEGG" id="bwh:A9C19_14630"/>
<feature type="binding site" evidence="3">
    <location>
        <position position="155"/>
    </location>
    <ligand>
        <name>Cu cation</name>
        <dbReference type="ChEBI" id="CHEBI:23378"/>
    </ligand>
</feature>
<protein>
    <submittedName>
        <fullName evidence="6">Cytochrome c oxidase assembly protein</fullName>
    </submittedName>
</protein>
<dbReference type="OrthoDB" id="9811998at2"/>
<dbReference type="PANTHER" id="PTHR12151">
    <property type="entry name" value="ELECTRON TRANSPORT PROTIN SCO1/SENC FAMILY MEMBER"/>
    <property type="match status" value="1"/>
</dbReference>
<dbReference type="GO" id="GO:0046872">
    <property type="term" value="F:metal ion binding"/>
    <property type="evidence" value="ECO:0007669"/>
    <property type="project" value="UniProtKB-KW"/>
</dbReference>
<keyword evidence="4" id="KW-1015">Disulfide bond</keyword>
<evidence type="ECO:0000313" key="7">
    <source>
        <dbReference type="Proteomes" id="UP000181936"/>
    </source>
</evidence>
<evidence type="ECO:0000256" key="3">
    <source>
        <dbReference type="PIRSR" id="PIRSR603782-1"/>
    </source>
</evidence>
<dbReference type="PROSITE" id="PS51257">
    <property type="entry name" value="PROKAR_LIPOPROTEIN"/>
    <property type="match status" value="1"/>
</dbReference>
<sequence>MKKIISSMIAVLVLVGCSQSINLEEHFSLNGTVEALKATNQDGDTVTMADYEDDIWLATFIFTNCDTVCSPMTAHIATLQEQMRDEKVEAKLVSFSIDPEVDTPEVLKEFGRKFGAEYDNWDFLTGYTQEEIEIFSNKSYLAPAAKLEGSTQFVHSTSIYLMKGNQVLEQYDAVSDVPYEKIIEDIKLLQ</sequence>
<proteinExistence type="inferred from homology"/>
<keyword evidence="7" id="KW-1185">Reference proteome</keyword>
<evidence type="ECO:0000256" key="2">
    <source>
        <dbReference type="ARBA" id="ARBA00023008"/>
    </source>
</evidence>
<evidence type="ECO:0000256" key="1">
    <source>
        <dbReference type="ARBA" id="ARBA00010996"/>
    </source>
</evidence>
<reference evidence="6 7" key="1">
    <citation type="journal article" date="2016" name="Sci. Rep.">
        <title>Complete genome sequence and transcriptomic analysis of a novel marine strain Bacillus weihaiensis reveals the mechanism of brown algae degradation.</title>
        <authorList>
            <person name="Zhu Y."/>
            <person name="Chen P."/>
            <person name="Bao Y."/>
            <person name="Men Y."/>
            <person name="Zeng Y."/>
            <person name="Yang J."/>
            <person name="Sun J."/>
            <person name="Sun Y."/>
        </authorList>
    </citation>
    <scope>NUCLEOTIDE SEQUENCE [LARGE SCALE GENOMIC DNA]</scope>
    <source>
        <strain evidence="6 7">Alg07</strain>
    </source>
</reference>
<feature type="disulfide bond" description="Redox-active" evidence="4">
    <location>
        <begin position="65"/>
        <end position="69"/>
    </location>
</feature>
<evidence type="ECO:0000259" key="5">
    <source>
        <dbReference type="PROSITE" id="PS51352"/>
    </source>
</evidence>
<dbReference type="InterPro" id="IPR003782">
    <property type="entry name" value="SCO1/SenC"/>
</dbReference>
<comment type="similarity">
    <text evidence="1">Belongs to the SCO1/2 family.</text>
</comment>
<dbReference type="RefSeq" id="WP_072580666.1">
    <property type="nucleotide sequence ID" value="NZ_CP016020.1"/>
</dbReference>
<name>A0A1L3MUB0_9BACI</name>
<dbReference type="Gene3D" id="3.40.30.10">
    <property type="entry name" value="Glutaredoxin"/>
    <property type="match status" value="1"/>
</dbReference>
<gene>
    <name evidence="6" type="ORF">A9C19_14630</name>
</gene>
<dbReference type="Proteomes" id="UP000181936">
    <property type="component" value="Chromosome"/>
</dbReference>
<dbReference type="EMBL" id="CP016020">
    <property type="protein sequence ID" value="APH05870.1"/>
    <property type="molecule type" value="Genomic_DNA"/>
</dbReference>
<dbReference type="STRING" id="1547283.A9C19_14630"/>
<keyword evidence="2 3" id="KW-0186">Copper</keyword>
<dbReference type="InterPro" id="IPR036249">
    <property type="entry name" value="Thioredoxin-like_sf"/>
</dbReference>
<dbReference type="SUPFAM" id="SSF52833">
    <property type="entry name" value="Thioredoxin-like"/>
    <property type="match status" value="1"/>
</dbReference>
<feature type="binding site" evidence="3">
    <location>
        <position position="69"/>
    </location>
    <ligand>
        <name>Cu cation</name>
        <dbReference type="ChEBI" id="CHEBI:23378"/>
    </ligand>
</feature>
<dbReference type="Pfam" id="PF02630">
    <property type="entry name" value="SCO1-SenC"/>
    <property type="match status" value="1"/>
</dbReference>
<evidence type="ECO:0000256" key="4">
    <source>
        <dbReference type="PIRSR" id="PIRSR603782-2"/>
    </source>
</evidence>
<dbReference type="AlphaFoldDB" id="A0A1L3MUB0"/>
<dbReference type="CDD" id="cd02968">
    <property type="entry name" value="SCO"/>
    <property type="match status" value="1"/>
</dbReference>
<dbReference type="InterPro" id="IPR013766">
    <property type="entry name" value="Thioredoxin_domain"/>
</dbReference>